<keyword evidence="4" id="KW-0804">Transcription</keyword>
<keyword evidence="2" id="KW-0805">Transcription regulation</keyword>
<dbReference type="SUPFAM" id="SSF48452">
    <property type="entry name" value="TPR-like"/>
    <property type="match status" value="2"/>
</dbReference>
<evidence type="ECO:0000256" key="3">
    <source>
        <dbReference type="ARBA" id="ARBA00023125"/>
    </source>
</evidence>
<feature type="DNA-binding region" description="OmpR/PhoB-type" evidence="5">
    <location>
        <begin position="1"/>
        <end position="102"/>
    </location>
</feature>
<dbReference type="InterPro" id="IPR041664">
    <property type="entry name" value="AAA_16"/>
</dbReference>
<reference evidence="8" key="1">
    <citation type="journal article" date="2014" name="Int. J. Syst. Evol. Microbiol.">
        <title>Complete genome sequence of Corynebacterium casei LMG S-19264T (=DSM 44701T), isolated from a smear-ripened cheese.</title>
        <authorList>
            <consortium name="US DOE Joint Genome Institute (JGI-PGF)"/>
            <person name="Walter F."/>
            <person name="Albersmeier A."/>
            <person name="Kalinowski J."/>
            <person name="Ruckert C."/>
        </authorList>
    </citation>
    <scope>NUCLEOTIDE SEQUENCE</scope>
    <source>
        <strain evidence="8">CGMCC 4.7308</strain>
    </source>
</reference>
<dbReference type="InterPro" id="IPR051677">
    <property type="entry name" value="AfsR-DnrI-RedD_regulator"/>
</dbReference>
<dbReference type="InterPro" id="IPR011990">
    <property type="entry name" value="TPR-like_helical_dom_sf"/>
</dbReference>
<dbReference type="PANTHER" id="PTHR35807:SF1">
    <property type="entry name" value="TRANSCRIPTIONAL REGULATOR REDD"/>
    <property type="match status" value="1"/>
</dbReference>
<feature type="domain" description="OmpR/PhoB-type" evidence="7">
    <location>
        <begin position="1"/>
        <end position="102"/>
    </location>
</feature>
<evidence type="ECO:0000313" key="8">
    <source>
        <dbReference type="EMBL" id="GGL90677.1"/>
    </source>
</evidence>
<dbReference type="InterPro" id="IPR036388">
    <property type="entry name" value="WH-like_DNA-bd_sf"/>
</dbReference>
<dbReference type="SUPFAM" id="SSF52540">
    <property type="entry name" value="P-loop containing nucleoside triphosphate hydrolases"/>
    <property type="match status" value="1"/>
</dbReference>
<dbReference type="Gene3D" id="1.10.10.10">
    <property type="entry name" value="Winged helix-like DNA-binding domain superfamily/Winged helix DNA-binding domain"/>
    <property type="match status" value="1"/>
</dbReference>
<sequence>MPAAALDFGVLGAVRALRDGQPLDLGGPRQRSVVARLLIAEGRAVSAEVLVADLWRSDLQPRAIALLQAHISLLRRVLEPDRAPRSPAIVLVTEPPGYALRAGGAVDAADMAALTADGDRLLPADPAAAADRYAAAEALWRGPAYADFADEAWAATERIRLEDLRLALVERRATAELAAGRTPDAVTALRAHVTAHPLREEAWRLLALGLYRSGRQGDALGALREARARLSEDLGVDPGPELRRLEQDILAHADHLVLRTAAAPGPAGAPGSGSGSSPASAAGPASSPSPASSSRPTGSTPDGPSDAALSSLVDTARPARGGGAPHRPTPGAEPTAPATDPGDPAAAAYPAVGATAVGEATPAMVRGIAPATGDGTAPAAGQAFGRSDGLVPQVPVTPLIGRAAEVAELSSAADRARRVGLQVAVVAGEAGGGKTALLDHLAGRLRSDGWRVCAVRCPETDGAPSGWPWIDALRRLAADLPDRLGPDAATLAPWLTDVAGDGDAVGSRFRVHRAVADWLGTVAGDRPLLVTVDDLHRADDETAAMTVDLVETLSSARVLVVAGHRPEPSPGLTRTLAALARRSPARLELAGLRPDAVDALVDEWALVGIDATTRAVIADRSGGNPFYVRELVRLIASGQDVAAVPGGVRDVVRQRLAVLPAETVTLLRVAAVGGREIDTDVLLTAAAAGGTAPDLDDGAVDALELALVSGLLVEPAPGRVGFGHALVRDTLYDDLSSVRRARWHGRIASALEVLRPDDVTALAHHHESAGPSHAAATARYAAAAADLAEHRWAYTDAADWWARAESARRTAGPDDVAGVLRLRARQIRAAQLAGDVARSRSLREDILPVAAATGDHELTAEIILAADVPTIWSPRSVHPQDHYLLGLTRATADRLAGRPDLRARLLAVVATELEGDPDDAGYRAGLEALEVARAHGDPTVLAHALYGRYLHTYRDLVDGIEERRAVGAELLDLARRHGLGQFEAAAQLILLQACCARADWAAADVHAADAVTLAERYGLPLLAGIGLWYRGLRLALAGRWAEAEAAYDTASAAVSTTGFYRQSAELTWWVSVFCLRLSAGRYAELLDMTRSVLDATSPDLSAETVELLAVALLVDGRPEEARELLDRSGPPSPVRDDYFGPVRWALRAMVGLGLDDRARVDASYAALLPHRDTVCGAWTASVAVGPTATLLARLAAHRGDAAAAAEHQQVAVRVAGSTGNADWLRAARAALDGPLFEAPRDVPVGGH</sequence>
<dbReference type="PANTHER" id="PTHR35807">
    <property type="entry name" value="TRANSCRIPTIONAL REGULATOR REDD-RELATED"/>
    <property type="match status" value="1"/>
</dbReference>
<dbReference type="Gene3D" id="1.25.40.10">
    <property type="entry name" value="Tetratricopeptide repeat domain"/>
    <property type="match status" value="2"/>
</dbReference>
<dbReference type="SMART" id="SM00382">
    <property type="entry name" value="AAA"/>
    <property type="match status" value="1"/>
</dbReference>
<feature type="compositionally biased region" description="Low complexity" evidence="6">
    <location>
        <begin position="329"/>
        <end position="347"/>
    </location>
</feature>
<dbReference type="Pfam" id="PF03704">
    <property type="entry name" value="BTAD"/>
    <property type="match status" value="1"/>
</dbReference>
<evidence type="ECO:0000256" key="2">
    <source>
        <dbReference type="ARBA" id="ARBA00023015"/>
    </source>
</evidence>
<dbReference type="RefSeq" id="WP_188940248.1">
    <property type="nucleotide sequence ID" value="NZ_BMNA01000002.1"/>
</dbReference>
<dbReference type="AlphaFoldDB" id="A0A917SN30"/>
<dbReference type="SUPFAM" id="SSF46894">
    <property type="entry name" value="C-terminal effector domain of the bipartite response regulators"/>
    <property type="match status" value="1"/>
</dbReference>
<dbReference type="SMART" id="SM01043">
    <property type="entry name" value="BTAD"/>
    <property type="match status" value="1"/>
</dbReference>
<dbReference type="EMBL" id="BMNA01000002">
    <property type="protein sequence ID" value="GGL90677.1"/>
    <property type="molecule type" value="Genomic_DNA"/>
</dbReference>
<dbReference type="SMART" id="SM00862">
    <property type="entry name" value="Trans_reg_C"/>
    <property type="match status" value="1"/>
</dbReference>
<evidence type="ECO:0000256" key="5">
    <source>
        <dbReference type="PROSITE-ProRule" id="PRU01091"/>
    </source>
</evidence>
<evidence type="ECO:0000259" key="7">
    <source>
        <dbReference type="PROSITE" id="PS51755"/>
    </source>
</evidence>
<name>A0A917SN30_9ACTN</name>
<feature type="compositionally biased region" description="Low complexity" evidence="6">
    <location>
        <begin position="275"/>
        <end position="294"/>
    </location>
</feature>
<dbReference type="InterPro" id="IPR005158">
    <property type="entry name" value="BTAD"/>
</dbReference>
<dbReference type="Proteomes" id="UP000655208">
    <property type="component" value="Unassembled WGS sequence"/>
</dbReference>
<comment type="caution">
    <text evidence="8">The sequence shown here is derived from an EMBL/GenBank/DDBJ whole genome shotgun (WGS) entry which is preliminary data.</text>
</comment>
<dbReference type="GO" id="GO:0006355">
    <property type="term" value="P:regulation of DNA-templated transcription"/>
    <property type="evidence" value="ECO:0007669"/>
    <property type="project" value="InterPro"/>
</dbReference>
<accession>A0A917SN30</accession>
<evidence type="ECO:0000256" key="1">
    <source>
        <dbReference type="ARBA" id="ARBA00005820"/>
    </source>
</evidence>
<dbReference type="PROSITE" id="PS51755">
    <property type="entry name" value="OMPR_PHOB"/>
    <property type="match status" value="1"/>
</dbReference>
<reference evidence="8" key="2">
    <citation type="submission" date="2020-09" db="EMBL/GenBank/DDBJ databases">
        <authorList>
            <person name="Sun Q."/>
            <person name="Zhou Y."/>
        </authorList>
    </citation>
    <scope>NUCLEOTIDE SEQUENCE</scope>
    <source>
        <strain evidence="8">CGMCC 4.7308</strain>
    </source>
</reference>
<dbReference type="InterPro" id="IPR016032">
    <property type="entry name" value="Sig_transdc_resp-reg_C-effctor"/>
</dbReference>
<dbReference type="CDD" id="cd15831">
    <property type="entry name" value="BTAD"/>
    <property type="match status" value="1"/>
</dbReference>
<proteinExistence type="inferred from homology"/>
<evidence type="ECO:0000256" key="4">
    <source>
        <dbReference type="ARBA" id="ARBA00023163"/>
    </source>
</evidence>
<dbReference type="InterPro" id="IPR027417">
    <property type="entry name" value="P-loop_NTPase"/>
</dbReference>
<evidence type="ECO:0000313" key="9">
    <source>
        <dbReference type="Proteomes" id="UP000655208"/>
    </source>
</evidence>
<keyword evidence="9" id="KW-1185">Reference proteome</keyword>
<keyword evidence="3 5" id="KW-0238">DNA-binding</keyword>
<dbReference type="Pfam" id="PF13191">
    <property type="entry name" value="AAA_16"/>
    <property type="match status" value="1"/>
</dbReference>
<organism evidence="8 9">
    <name type="scientific">Nakamurella endophytica</name>
    <dbReference type="NCBI Taxonomy" id="1748367"/>
    <lineage>
        <taxon>Bacteria</taxon>
        <taxon>Bacillati</taxon>
        <taxon>Actinomycetota</taxon>
        <taxon>Actinomycetes</taxon>
        <taxon>Nakamurellales</taxon>
        <taxon>Nakamurellaceae</taxon>
        <taxon>Nakamurella</taxon>
    </lineage>
</organism>
<gene>
    <name evidence="8" type="ORF">GCM10011594_07880</name>
</gene>
<comment type="similarity">
    <text evidence="1">Belongs to the AfsR/DnrI/RedD regulatory family.</text>
</comment>
<dbReference type="InterPro" id="IPR003593">
    <property type="entry name" value="AAA+_ATPase"/>
</dbReference>
<dbReference type="GO" id="GO:0000160">
    <property type="term" value="P:phosphorelay signal transduction system"/>
    <property type="evidence" value="ECO:0007669"/>
    <property type="project" value="InterPro"/>
</dbReference>
<protein>
    <recommendedName>
        <fullName evidence="7">OmpR/PhoB-type domain-containing protein</fullName>
    </recommendedName>
</protein>
<feature type="region of interest" description="Disordered" evidence="6">
    <location>
        <begin position="262"/>
        <end position="347"/>
    </location>
</feature>
<dbReference type="GO" id="GO:0003677">
    <property type="term" value="F:DNA binding"/>
    <property type="evidence" value="ECO:0007669"/>
    <property type="project" value="UniProtKB-UniRule"/>
</dbReference>
<evidence type="ECO:0000256" key="6">
    <source>
        <dbReference type="SAM" id="MobiDB-lite"/>
    </source>
</evidence>
<dbReference type="InterPro" id="IPR001867">
    <property type="entry name" value="OmpR/PhoB-type_DNA-bd"/>
</dbReference>